<accession>A0A270MZK6</accession>
<dbReference type="RefSeq" id="WP_170944966.1">
    <property type="nucleotide sequence ID" value="NZ_NJGC01000108.1"/>
</dbReference>
<organism evidence="1 2">
    <name type="scientific">Stenotrophomonas maltophilia</name>
    <name type="common">Pseudomonas maltophilia</name>
    <name type="synonym">Xanthomonas maltophilia</name>
    <dbReference type="NCBI Taxonomy" id="40324"/>
    <lineage>
        <taxon>Bacteria</taxon>
        <taxon>Pseudomonadati</taxon>
        <taxon>Pseudomonadota</taxon>
        <taxon>Gammaproteobacteria</taxon>
        <taxon>Lysobacterales</taxon>
        <taxon>Lysobacteraceae</taxon>
        <taxon>Stenotrophomonas</taxon>
        <taxon>Stenotrophomonas maltophilia group</taxon>
    </lineage>
</organism>
<gene>
    <name evidence="1" type="ORF">CEK00_21430</name>
</gene>
<name>A0A270MZK6_STEMA</name>
<protein>
    <submittedName>
        <fullName evidence="1">Uncharacterized protein</fullName>
    </submittedName>
</protein>
<evidence type="ECO:0000313" key="1">
    <source>
        <dbReference type="EMBL" id="PAM65261.1"/>
    </source>
</evidence>
<evidence type="ECO:0000313" key="2">
    <source>
        <dbReference type="Proteomes" id="UP000216433"/>
    </source>
</evidence>
<reference evidence="1 2" key="1">
    <citation type="submission" date="2017-06" db="EMBL/GenBank/DDBJ databases">
        <title>Genome sequencing and assembly of Stenotrophomonas maltophilia DF07.</title>
        <authorList>
            <person name="Iyer R."/>
        </authorList>
    </citation>
    <scope>NUCLEOTIDE SEQUENCE [LARGE SCALE GENOMIC DNA]</scope>
    <source>
        <strain evidence="1 2">DF07</strain>
    </source>
</reference>
<sequence>IAMGAVRTPYADYVPSAALFDVAGGEIRGYEAGELKAKDTSTTGRLADLTSFPQPIYVGSTFTGGKVNPCYGTLREAIFLHTADDSDAVALSKLGM</sequence>
<dbReference type="EMBL" id="NJGC01000108">
    <property type="protein sequence ID" value="PAM65261.1"/>
    <property type="molecule type" value="Genomic_DNA"/>
</dbReference>
<comment type="caution">
    <text evidence="1">The sequence shown here is derived from an EMBL/GenBank/DDBJ whole genome shotgun (WGS) entry which is preliminary data.</text>
</comment>
<feature type="non-terminal residue" evidence="1">
    <location>
        <position position="1"/>
    </location>
</feature>
<dbReference type="Proteomes" id="UP000216433">
    <property type="component" value="Unassembled WGS sequence"/>
</dbReference>
<proteinExistence type="predicted"/>
<dbReference type="AlphaFoldDB" id="A0A270MZK6"/>